<keyword evidence="5 9" id="KW-0732">Signal</keyword>
<dbReference type="AlphaFoldDB" id="A0A1G9HCZ0"/>
<evidence type="ECO:0000256" key="5">
    <source>
        <dbReference type="ARBA" id="ARBA00022729"/>
    </source>
</evidence>
<keyword evidence="2 8" id="KW-0813">Transport</keyword>
<dbReference type="EMBL" id="FNFO01000004">
    <property type="protein sequence ID" value="SDL10696.1"/>
    <property type="molecule type" value="Genomic_DNA"/>
</dbReference>
<dbReference type="InterPro" id="IPR023997">
    <property type="entry name" value="TonB-dep_OMP_SusC/RagA_CS"/>
</dbReference>
<name>A0A1G9HCZ0_9BACT</name>
<keyword evidence="4 8" id="KW-0812">Transmembrane</keyword>
<dbReference type="GO" id="GO:0009279">
    <property type="term" value="C:cell outer membrane"/>
    <property type="evidence" value="ECO:0007669"/>
    <property type="project" value="UniProtKB-SubCell"/>
</dbReference>
<dbReference type="InterPro" id="IPR012910">
    <property type="entry name" value="Plug_dom"/>
</dbReference>
<gene>
    <name evidence="11" type="ORF">SAMN05421823_104393</name>
</gene>
<dbReference type="InterPro" id="IPR008969">
    <property type="entry name" value="CarboxyPept-like_regulatory"/>
</dbReference>
<dbReference type="PANTHER" id="PTHR30069">
    <property type="entry name" value="TONB-DEPENDENT OUTER MEMBRANE RECEPTOR"/>
    <property type="match status" value="1"/>
</dbReference>
<dbReference type="Gene3D" id="2.170.130.10">
    <property type="entry name" value="TonB-dependent receptor, plug domain"/>
    <property type="match status" value="1"/>
</dbReference>
<dbReference type="Pfam" id="PF13715">
    <property type="entry name" value="CarbopepD_reg_2"/>
    <property type="match status" value="1"/>
</dbReference>
<dbReference type="OrthoDB" id="9768177at2"/>
<evidence type="ECO:0000256" key="9">
    <source>
        <dbReference type="SAM" id="SignalP"/>
    </source>
</evidence>
<reference evidence="11 12" key="1">
    <citation type="submission" date="2016-10" db="EMBL/GenBank/DDBJ databases">
        <authorList>
            <person name="de Groot N.N."/>
        </authorList>
    </citation>
    <scope>NUCLEOTIDE SEQUENCE [LARGE SCALE GENOMIC DNA]</scope>
    <source>
        <strain evidence="11 12">DSM 25186</strain>
    </source>
</reference>
<keyword evidence="7 8" id="KW-0998">Cell outer membrane</keyword>
<dbReference type="Proteomes" id="UP000198510">
    <property type="component" value="Unassembled WGS sequence"/>
</dbReference>
<organism evidence="11 12">
    <name type="scientific">Catalinimonas alkaloidigena</name>
    <dbReference type="NCBI Taxonomy" id="1075417"/>
    <lineage>
        <taxon>Bacteria</taxon>
        <taxon>Pseudomonadati</taxon>
        <taxon>Bacteroidota</taxon>
        <taxon>Cytophagia</taxon>
        <taxon>Cytophagales</taxon>
        <taxon>Catalimonadaceae</taxon>
        <taxon>Catalinimonas</taxon>
    </lineage>
</organism>
<dbReference type="STRING" id="1075417.SAMN05421823_104393"/>
<accession>A0A1G9HCZ0</accession>
<dbReference type="NCBIfam" id="TIGR04057">
    <property type="entry name" value="SusC_RagA_signa"/>
    <property type="match status" value="1"/>
</dbReference>
<evidence type="ECO:0000259" key="10">
    <source>
        <dbReference type="Pfam" id="PF07715"/>
    </source>
</evidence>
<dbReference type="InterPro" id="IPR036942">
    <property type="entry name" value="Beta-barrel_TonB_sf"/>
</dbReference>
<dbReference type="GO" id="GO:0015344">
    <property type="term" value="F:siderophore uptake transmembrane transporter activity"/>
    <property type="evidence" value="ECO:0007669"/>
    <property type="project" value="TreeGrafter"/>
</dbReference>
<dbReference type="NCBIfam" id="TIGR04056">
    <property type="entry name" value="OMP_RagA_SusC"/>
    <property type="match status" value="1"/>
</dbReference>
<dbReference type="GO" id="GO:0044718">
    <property type="term" value="P:siderophore transmembrane transport"/>
    <property type="evidence" value="ECO:0007669"/>
    <property type="project" value="TreeGrafter"/>
</dbReference>
<comment type="subcellular location">
    <subcellularLocation>
        <location evidence="1 8">Cell outer membrane</location>
        <topology evidence="1 8">Multi-pass membrane protein</topology>
    </subcellularLocation>
</comment>
<evidence type="ECO:0000256" key="8">
    <source>
        <dbReference type="PROSITE-ProRule" id="PRU01360"/>
    </source>
</evidence>
<evidence type="ECO:0000313" key="12">
    <source>
        <dbReference type="Proteomes" id="UP000198510"/>
    </source>
</evidence>
<evidence type="ECO:0000256" key="7">
    <source>
        <dbReference type="ARBA" id="ARBA00023237"/>
    </source>
</evidence>
<dbReference type="PANTHER" id="PTHR30069:SF53">
    <property type="entry name" value="COLICIN I RECEPTOR-RELATED"/>
    <property type="match status" value="1"/>
</dbReference>
<evidence type="ECO:0000256" key="4">
    <source>
        <dbReference type="ARBA" id="ARBA00022692"/>
    </source>
</evidence>
<feature type="signal peptide" evidence="9">
    <location>
        <begin position="1"/>
        <end position="26"/>
    </location>
</feature>
<dbReference type="InterPro" id="IPR023996">
    <property type="entry name" value="TonB-dep_OMP_SusC/RagA"/>
</dbReference>
<evidence type="ECO:0000256" key="6">
    <source>
        <dbReference type="ARBA" id="ARBA00023136"/>
    </source>
</evidence>
<keyword evidence="12" id="KW-1185">Reference proteome</keyword>
<keyword evidence="6 8" id="KW-0472">Membrane</keyword>
<protein>
    <submittedName>
        <fullName evidence="11">Iron complex outermembrane recepter protein</fullName>
    </submittedName>
</protein>
<comment type="similarity">
    <text evidence="8">Belongs to the TonB-dependent receptor family.</text>
</comment>
<dbReference type="InterPro" id="IPR037066">
    <property type="entry name" value="Plug_dom_sf"/>
</dbReference>
<dbReference type="SUPFAM" id="SSF49464">
    <property type="entry name" value="Carboxypeptidase regulatory domain-like"/>
    <property type="match status" value="1"/>
</dbReference>
<keyword evidence="3 8" id="KW-1134">Transmembrane beta strand</keyword>
<dbReference type="InterPro" id="IPR039426">
    <property type="entry name" value="TonB-dep_rcpt-like"/>
</dbReference>
<dbReference type="Gene3D" id="2.40.170.20">
    <property type="entry name" value="TonB-dependent receptor, beta-barrel domain"/>
    <property type="match status" value="1"/>
</dbReference>
<dbReference type="PROSITE" id="PS52016">
    <property type="entry name" value="TONB_DEPENDENT_REC_3"/>
    <property type="match status" value="1"/>
</dbReference>
<evidence type="ECO:0000256" key="2">
    <source>
        <dbReference type="ARBA" id="ARBA00022448"/>
    </source>
</evidence>
<dbReference type="RefSeq" id="WP_089682469.1">
    <property type="nucleotide sequence ID" value="NZ_FNFO01000004.1"/>
</dbReference>
<sequence>MKNIYALRRGALLAMLLCLLSSVSWAQQRVSGTVTSAGGETLPGVNVLIQGSAVGTITDVEGKYVLDVPNPDNTVLVFSSVGFISQEVPLNGRTVLDLELEDDVQALQEVIVTALGIKREEKALGYAVSTVDAQEITRSGNTNFASALYGKAPGVKITTAPGGATSAVNVQIRGINSLNYNSQPLYVVDGIIIRNTNEKPGGINNGGYWDDQKIRGNGILDINPQDIESLTVLKGASATALYGSEAASGVIVITTKKGTKGKGLGVDLNYYYNVEQVAFTPKYQNVYGPGYPRDINAQVGADAEGWIPVDADGDGVAESKRPNYRAYGQFGPKMDGQPVTWWDGTIRPYSAQPDNFKDFYQLGYNSTLNAAVSNSNEFASYRLSYTRMDYEGIARGSKLQRNTFNLNSSFKLNDKVSVDIVANYFNSYVHNRPEQLNRITANYGGFFSRADDMSVYLDKYKTSQGYKYVPYNLTERNPDEALLYNIRANDVLDYLWRNLRNSEDEYQDRLLTSATLNYDIVKNFRFRGRVGNDLTSREIENKQYNEYPLTFNGTNSTGYYGVSTGRYSILYGDFLFTYTQPLGEESDLSVSAGMQGRDERYRDQSNNTEGGLIEENWFSLTNSVNTLRTSASRSLQTKYAYIGLANLNIKNVWFLEGTARQEYSSTLPPGSNRYLYGSLNSSFVFSDAFRLPAYLSYGKVRASYGVVGNAPPIYEANVTYTQTPLQTGNGSVPALASQARYGNNAIQPENKYEMEFGAETRWLNDRFGLDITYYNSRIVDQILQLSLPTSTGASSILVNVGELRSNGLEIGLNATPIRGPLTWNLRLNYAKNVTKVHSLMEGVDRLNYYNADGGAVQVVAEKGRPLGDILVHPRQTDENGNFVIGDNGLYIINSNEYEKAGNILPKAVGGMLNTFTYGPFSLDLTIDYRFGGQLVSPPLLYATGAGMFESTLEFRDEENGGLPYYINSDNVKVQLPSHDAAAPDGSTVFHDGMILEGVDQEGNPNTTIVDAPSYYFNTFTWGSSGWYGGGAVYDNSYIKLREATLSYQIPTNLASKLKLQNVRVALIGRNLFYIWRTLKNLDPEAAIGSRWDRQGIDEGSGAANRSYGISLHANF</sequence>
<evidence type="ECO:0000313" key="11">
    <source>
        <dbReference type="EMBL" id="SDL10696.1"/>
    </source>
</evidence>
<proteinExistence type="inferred from homology"/>
<evidence type="ECO:0000256" key="3">
    <source>
        <dbReference type="ARBA" id="ARBA00022452"/>
    </source>
</evidence>
<dbReference type="SUPFAM" id="SSF56935">
    <property type="entry name" value="Porins"/>
    <property type="match status" value="1"/>
</dbReference>
<dbReference type="Pfam" id="PF07715">
    <property type="entry name" value="Plug"/>
    <property type="match status" value="1"/>
</dbReference>
<feature type="chain" id="PRO_5011678586" evidence="9">
    <location>
        <begin position="27"/>
        <end position="1115"/>
    </location>
</feature>
<dbReference type="Gene3D" id="2.60.40.1120">
    <property type="entry name" value="Carboxypeptidase-like, regulatory domain"/>
    <property type="match status" value="1"/>
</dbReference>
<evidence type="ECO:0000256" key="1">
    <source>
        <dbReference type="ARBA" id="ARBA00004571"/>
    </source>
</evidence>
<feature type="domain" description="TonB-dependent receptor plug" evidence="10">
    <location>
        <begin position="124"/>
        <end position="250"/>
    </location>
</feature>